<comment type="caution">
    <text evidence="3">The sequence shown here is derived from an EMBL/GenBank/DDBJ whole genome shotgun (WGS) entry which is preliminary data.</text>
</comment>
<name>A0A917UX26_9PSED</name>
<dbReference type="PROSITE" id="PS50937">
    <property type="entry name" value="HTH_MERR_2"/>
    <property type="match status" value="1"/>
</dbReference>
<protein>
    <submittedName>
        <fullName evidence="3">MerR family transcriptional regulator</fullName>
    </submittedName>
</protein>
<reference evidence="3" key="1">
    <citation type="journal article" date="2014" name="Int. J. Syst. Evol. Microbiol.">
        <title>Complete genome sequence of Corynebacterium casei LMG S-19264T (=DSM 44701T), isolated from a smear-ripened cheese.</title>
        <authorList>
            <consortium name="US DOE Joint Genome Institute (JGI-PGF)"/>
            <person name="Walter F."/>
            <person name="Albersmeier A."/>
            <person name="Kalinowski J."/>
            <person name="Ruckert C."/>
        </authorList>
    </citation>
    <scope>NUCLEOTIDE SEQUENCE</scope>
    <source>
        <strain evidence="3">JCM 30078</strain>
    </source>
</reference>
<dbReference type="Proteomes" id="UP000635983">
    <property type="component" value="Unassembled WGS sequence"/>
</dbReference>
<dbReference type="InterPro" id="IPR009061">
    <property type="entry name" value="DNA-bd_dom_put_sf"/>
</dbReference>
<dbReference type="PANTHER" id="PTHR30204">
    <property type="entry name" value="REDOX-CYCLING DRUG-SENSING TRANSCRIPTIONAL ACTIVATOR SOXR"/>
    <property type="match status" value="1"/>
</dbReference>
<reference evidence="3" key="2">
    <citation type="submission" date="2020-09" db="EMBL/GenBank/DDBJ databases">
        <authorList>
            <person name="Sun Q."/>
            <person name="Ohkuma M."/>
        </authorList>
    </citation>
    <scope>NUCLEOTIDE SEQUENCE</scope>
    <source>
        <strain evidence="3">JCM 30078</strain>
    </source>
</reference>
<dbReference type="EMBL" id="BMPO01000004">
    <property type="protein sequence ID" value="GGJ93520.1"/>
    <property type="molecule type" value="Genomic_DNA"/>
</dbReference>
<dbReference type="InterPro" id="IPR000551">
    <property type="entry name" value="MerR-type_HTH_dom"/>
</dbReference>
<dbReference type="GO" id="GO:0003677">
    <property type="term" value="F:DNA binding"/>
    <property type="evidence" value="ECO:0007669"/>
    <property type="project" value="UniProtKB-KW"/>
</dbReference>
<evidence type="ECO:0000313" key="3">
    <source>
        <dbReference type="EMBL" id="GGJ93520.1"/>
    </source>
</evidence>
<dbReference type="CDD" id="cd04781">
    <property type="entry name" value="HTH_MerR-like_sg6"/>
    <property type="match status" value="1"/>
</dbReference>
<dbReference type="Pfam" id="PF13411">
    <property type="entry name" value="MerR_1"/>
    <property type="match status" value="1"/>
</dbReference>
<dbReference type="AlphaFoldDB" id="A0A917UX26"/>
<feature type="domain" description="HTH merR-type" evidence="2">
    <location>
        <begin position="1"/>
        <end position="68"/>
    </location>
</feature>
<sequence>MDIADVANRSGFPASALRFYEEKGLIRSLGRKGERRQFPAEVLNQLALISLGQSVGFSLDEIRRMLGTDGEPEIDRQALLAKADELDATIRQLRAVSKGLRHAAACPEPRHTDCPTFQKLLAEAMPKGGQKKKGVQPFGKTAGD</sequence>
<dbReference type="Gene3D" id="1.10.1660.10">
    <property type="match status" value="1"/>
</dbReference>
<evidence type="ECO:0000256" key="1">
    <source>
        <dbReference type="ARBA" id="ARBA00023125"/>
    </source>
</evidence>
<gene>
    <name evidence="3" type="ORF">GCM10009304_19370</name>
</gene>
<dbReference type="RefSeq" id="WP_188983020.1">
    <property type="nucleotide sequence ID" value="NZ_BMPO01000004.1"/>
</dbReference>
<dbReference type="InterPro" id="IPR047057">
    <property type="entry name" value="MerR_fam"/>
</dbReference>
<proteinExistence type="predicted"/>
<keyword evidence="1" id="KW-0238">DNA-binding</keyword>
<keyword evidence="4" id="KW-1185">Reference proteome</keyword>
<dbReference type="SUPFAM" id="SSF46955">
    <property type="entry name" value="Putative DNA-binding domain"/>
    <property type="match status" value="1"/>
</dbReference>
<evidence type="ECO:0000313" key="4">
    <source>
        <dbReference type="Proteomes" id="UP000635983"/>
    </source>
</evidence>
<dbReference type="GO" id="GO:0003700">
    <property type="term" value="F:DNA-binding transcription factor activity"/>
    <property type="evidence" value="ECO:0007669"/>
    <property type="project" value="InterPro"/>
</dbReference>
<organism evidence="3 4">
    <name type="scientific">Pseudomonas matsuisoli</name>
    <dbReference type="NCBI Taxonomy" id="1515666"/>
    <lineage>
        <taxon>Bacteria</taxon>
        <taxon>Pseudomonadati</taxon>
        <taxon>Pseudomonadota</taxon>
        <taxon>Gammaproteobacteria</taxon>
        <taxon>Pseudomonadales</taxon>
        <taxon>Pseudomonadaceae</taxon>
        <taxon>Pseudomonas</taxon>
    </lineage>
</organism>
<dbReference type="PANTHER" id="PTHR30204:SF97">
    <property type="entry name" value="MERR FAMILY REGULATORY PROTEIN"/>
    <property type="match status" value="1"/>
</dbReference>
<accession>A0A917UX26</accession>
<evidence type="ECO:0000259" key="2">
    <source>
        <dbReference type="PROSITE" id="PS50937"/>
    </source>
</evidence>
<dbReference type="SMART" id="SM00422">
    <property type="entry name" value="HTH_MERR"/>
    <property type="match status" value="1"/>
</dbReference>